<dbReference type="InterPro" id="IPR006141">
    <property type="entry name" value="Intein_N"/>
</dbReference>
<organism evidence="2 3">
    <name type="scientific">Marinovum algicola</name>
    <dbReference type="NCBI Taxonomy" id="42444"/>
    <lineage>
        <taxon>Bacteria</taxon>
        <taxon>Pseudomonadati</taxon>
        <taxon>Pseudomonadota</taxon>
        <taxon>Alphaproteobacteria</taxon>
        <taxon>Rhodobacterales</taxon>
        <taxon>Roseobacteraceae</taxon>
        <taxon>Marinovum</taxon>
    </lineage>
</organism>
<dbReference type="InterPro" id="IPR036844">
    <property type="entry name" value="Hint_dom_sf"/>
</dbReference>
<dbReference type="Gene3D" id="2.170.16.10">
    <property type="entry name" value="Hedgehog/Intein (Hint) domain"/>
    <property type="match status" value="1"/>
</dbReference>
<protein>
    <submittedName>
        <fullName evidence="2">Hint domain-containing protein</fullName>
    </submittedName>
</protein>
<dbReference type="SUPFAM" id="SSF51294">
    <property type="entry name" value="Hedgehog/intein (Hint) domain"/>
    <property type="match status" value="1"/>
</dbReference>
<comment type="caution">
    <text evidence="2">The sequence shown here is derived from an EMBL/GenBank/DDBJ whole genome shotgun (WGS) entry which is preliminary data.</text>
</comment>
<name>A0A975ZP63_9RHOB</name>
<gene>
    <name evidence="2" type="ORF">SAMN04487940_110105</name>
</gene>
<dbReference type="AlphaFoldDB" id="A0A975ZP63"/>
<feature type="domain" description="Hint" evidence="1">
    <location>
        <begin position="143"/>
        <end position="252"/>
    </location>
</feature>
<evidence type="ECO:0000313" key="3">
    <source>
        <dbReference type="Proteomes" id="UP000182932"/>
    </source>
</evidence>
<dbReference type="GeneID" id="80819168"/>
<dbReference type="EMBL" id="FNYY01000010">
    <property type="protein sequence ID" value="SEJ77991.1"/>
    <property type="molecule type" value="Genomic_DNA"/>
</dbReference>
<dbReference type="PROSITE" id="PS50817">
    <property type="entry name" value="INTEIN_N_TER"/>
    <property type="match status" value="1"/>
</dbReference>
<dbReference type="CDD" id="cd00081">
    <property type="entry name" value="Hint"/>
    <property type="match status" value="1"/>
</dbReference>
<dbReference type="GO" id="GO:0016539">
    <property type="term" value="P:intein-mediated protein splicing"/>
    <property type="evidence" value="ECO:0007669"/>
    <property type="project" value="InterPro"/>
</dbReference>
<sequence length="334" mass="36493">MARGTTQTLSVYQAGDLTVVDGANLGDDLGCAEDLQHDDVYHLREGALRSDLRLRQSGPRSLQLAEGSRLGRAGCNVFVDCCITFMCNDGDTLDLIVLVEVDAEGLVAATYGLPLGQLRAKTDYRIIGLDFTTPERRFAEVACVSFTHGTMITMASGAQKPVEELAEGDMVLTRDDGAQPLRWVGQSTTRATGEGAPILIRAGTLNNAGDLLVSPDHRLFVYQRHDHMGAGRSEVLVKARHLINGDSVRRIEGGFVEYFQLLFDDHQIIYAEGIAAETLLVDTRTRAALPQALDDKLRSALPAHDSRLRSEFELSENLACRPDAAELLRRASTR</sequence>
<dbReference type="Pfam" id="PF13403">
    <property type="entry name" value="Hint_2"/>
    <property type="match status" value="1"/>
</dbReference>
<reference evidence="2 3" key="1">
    <citation type="submission" date="2016-10" db="EMBL/GenBank/DDBJ databases">
        <authorList>
            <person name="Varghese N."/>
            <person name="Submissions S."/>
        </authorList>
    </citation>
    <scope>NUCLEOTIDE SEQUENCE [LARGE SCALE GENOMIC DNA]</scope>
    <source>
        <strain evidence="2 3">FF3</strain>
    </source>
</reference>
<keyword evidence="3" id="KW-1185">Reference proteome</keyword>
<dbReference type="Proteomes" id="UP000182932">
    <property type="component" value="Unassembled WGS sequence"/>
</dbReference>
<dbReference type="InterPro" id="IPR028992">
    <property type="entry name" value="Hedgehog/Intein_dom"/>
</dbReference>
<evidence type="ECO:0000259" key="1">
    <source>
        <dbReference type="SMART" id="SM00306"/>
    </source>
</evidence>
<evidence type="ECO:0000313" key="2">
    <source>
        <dbReference type="EMBL" id="SEJ77991.1"/>
    </source>
</evidence>
<dbReference type="InterPro" id="IPR003587">
    <property type="entry name" value="Hint_dom_N"/>
</dbReference>
<accession>A0A975ZP63</accession>
<proteinExistence type="predicted"/>
<dbReference type="RefSeq" id="WP_048532278.1">
    <property type="nucleotide sequence ID" value="NZ_CATLQZ010000019.1"/>
</dbReference>
<dbReference type="SMART" id="SM00306">
    <property type="entry name" value="HintN"/>
    <property type="match status" value="1"/>
</dbReference>